<proteinExistence type="inferred from homology"/>
<sequence>MLVLGLIIILAAALYLRIAYKHPKLPVTFLRNDRGVEEKTRVLLVTAHPDDECMFFAPTILALGRLPEIELHLLCVTKGDHEGQGEQRMRELERSCAVLGIDIANVVVLDHPDFQDSPNARWNTALLGRLIEEHVVRHRIARLITFDWRGISGHLNHIALERSVRSVNLPTYTLATVSLLRKYSAMLDIMFSVPLRYVIGASLEREDDKLLFVASLEDYRRGVQAMREHTSQFIWFRQLYVVFSRYMYINVLHRVD</sequence>
<organism evidence="3 4">
    <name type="scientific">Syncephalis pseudoplumigaleata</name>
    <dbReference type="NCBI Taxonomy" id="1712513"/>
    <lineage>
        <taxon>Eukaryota</taxon>
        <taxon>Fungi</taxon>
        <taxon>Fungi incertae sedis</taxon>
        <taxon>Zoopagomycota</taxon>
        <taxon>Zoopagomycotina</taxon>
        <taxon>Zoopagomycetes</taxon>
        <taxon>Zoopagales</taxon>
        <taxon>Piptocephalidaceae</taxon>
        <taxon>Syncephalis</taxon>
    </lineage>
</organism>
<dbReference type="UniPathway" id="UPA00196"/>
<dbReference type="EC" id="3.5.1.89" evidence="2"/>
<comment type="similarity">
    <text evidence="1">Belongs to the PIGL family.</text>
</comment>
<dbReference type="EMBL" id="KZ989115">
    <property type="protein sequence ID" value="RKP28144.1"/>
    <property type="molecule type" value="Genomic_DNA"/>
</dbReference>
<dbReference type="Proteomes" id="UP000278143">
    <property type="component" value="Unassembled WGS sequence"/>
</dbReference>
<dbReference type="GO" id="GO:0000225">
    <property type="term" value="F:N-acetylglucosaminylphosphatidylinositol deacetylase activity"/>
    <property type="evidence" value="ECO:0007669"/>
    <property type="project" value="UniProtKB-EC"/>
</dbReference>
<dbReference type="GO" id="GO:0005783">
    <property type="term" value="C:endoplasmic reticulum"/>
    <property type="evidence" value="ECO:0007669"/>
    <property type="project" value="TreeGrafter"/>
</dbReference>
<protein>
    <recommendedName>
        <fullName evidence="2">N-acetylglucosaminylphosphatidylinositol deacetylase</fullName>
        <ecNumber evidence="2">3.5.1.89</ecNumber>
    </recommendedName>
</protein>
<dbReference type="PANTHER" id="PTHR12993">
    <property type="entry name" value="N-ACETYLGLUCOSAMINYL-PHOSPHATIDYLINOSITOL DE-N-ACETYLASE-RELATED"/>
    <property type="match status" value="1"/>
</dbReference>
<dbReference type="GO" id="GO:0016020">
    <property type="term" value="C:membrane"/>
    <property type="evidence" value="ECO:0007669"/>
    <property type="project" value="GOC"/>
</dbReference>
<name>A0A4P9Z665_9FUNG</name>
<dbReference type="Pfam" id="PF02585">
    <property type="entry name" value="PIG-L"/>
    <property type="match status" value="1"/>
</dbReference>
<dbReference type="OrthoDB" id="440160at2759"/>
<dbReference type="PANTHER" id="PTHR12993:SF11">
    <property type="entry name" value="N-ACETYLGLUCOSAMINYL-PHOSPHATIDYLINOSITOL DE-N-ACETYLASE"/>
    <property type="match status" value="1"/>
</dbReference>
<dbReference type="InterPro" id="IPR003737">
    <property type="entry name" value="GlcNAc_PI_deacetylase-related"/>
</dbReference>
<dbReference type="SUPFAM" id="SSF102588">
    <property type="entry name" value="LmbE-like"/>
    <property type="match status" value="1"/>
</dbReference>
<dbReference type="AlphaFoldDB" id="A0A4P9Z665"/>
<evidence type="ECO:0000313" key="3">
    <source>
        <dbReference type="EMBL" id="RKP28144.1"/>
    </source>
</evidence>
<evidence type="ECO:0000256" key="2">
    <source>
        <dbReference type="ARBA" id="ARBA00012176"/>
    </source>
</evidence>
<dbReference type="InterPro" id="IPR024078">
    <property type="entry name" value="LmbE-like_dom_sf"/>
</dbReference>
<gene>
    <name evidence="3" type="ORF">SYNPS1DRAFT_11643</name>
</gene>
<reference evidence="4" key="1">
    <citation type="journal article" date="2018" name="Nat. Microbiol.">
        <title>Leveraging single-cell genomics to expand the fungal tree of life.</title>
        <authorList>
            <person name="Ahrendt S.R."/>
            <person name="Quandt C.A."/>
            <person name="Ciobanu D."/>
            <person name="Clum A."/>
            <person name="Salamov A."/>
            <person name="Andreopoulos B."/>
            <person name="Cheng J.F."/>
            <person name="Woyke T."/>
            <person name="Pelin A."/>
            <person name="Henrissat B."/>
            <person name="Reynolds N.K."/>
            <person name="Benny G.L."/>
            <person name="Smith M.E."/>
            <person name="James T.Y."/>
            <person name="Grigoriev I.V."/>
        </authorList>
    </citation>
    <scope>NUCLEOTIDE SEQUENCE [LARGE SCALE GENOMIC DNA]</scope>
    <source>
        <strain evidence="4">Benny S71-1</strain>
    </source>
</reference>
<accession>A0A4P9Z665</accession>
<evidence type="ECO:0000256" key="1">
    <source>
        <dbReference type="ARBA" id="ARBA00006066"/>
    </source>
</evidence>
<evidence type="ECO:0000313" key="4">
    <source>
        <dbReference type="Proteomes" id="UP000278143"/>
    </source>
</evidence>
<keyword evidence="4" id="KW-1185">Reference proteome</keyword>
<dbReference type="Gene3D" id="3.40.50.10320">
    <property type="entry name" value="LmbE-like"/>
    <property type="match status" value="1"/>
</dbReference>
<dbReference type="GO" id="GO:0006506">
    <property type="term" value="P:GPI anchor biosynthetic process"/>
    <property type="evidence" value="ECO:0007669"/>
    <property type="project" value="UniProtKB-UniPathway"/>
</dbReference>